<reference evidence="5" key="1">
    <citation type="submission" date="2020-03" db="EMBL/GenBank/DDBJ databases">
        <title>Genome assembly of Azotobacter chroococcum W5.</title>
        <authorList>
            <person name="Kannepalli A."/>
        </authorList>
    </citation>
    <scope>NUCLEOTIDE SEQUENCE</scope>
    <source>
        <strain evidence="5">W5</strain>
    </source>
</reference>
<dbReference type="SMART" id="SM00450">
    <property type="entry name" value="RHOD"/>
    <property type="match status" value="1"/>
</dbReference>
<dbReference type="InterPro" id="IPR002110">
    <property type="entry name" value="Ankyrin_rpt"/>
</dbReference>
<gene>
    <name evidence="5" type="ORF">HA520_11275</name>
</gene>
<evidence type="ECO:0000256" key="3">
    <source>
        <dbReference type="PROSITE-ProRule" id="PRU00023"/>
    </source>
</evidence>
<dbReference type="PANTHER" id="PTHR24173">
    <property type="entry name" value="ANKYRIN REPEAT CONTAINING"/>
    <property type="match status" value="1"/>
</dbReference>
<keyword evidence="2 3" id="KW-0040">ANK repeat</keyword>
<organism evidence="5 6">
    <name type="scientific">Azotobacter chroococcum</name>
    <dbReference type="NCBI Taxonomy" id="353"/>
    <lineage>
        <taxon>Bacteria</taxon>
        <taxon>Pseudomonadati</taxon>
        <taxon>Pseudomonadota</taxon>
        <taxon>Gammaproteobacteria</taxon>
        <taxon>Pseudomonadales</taxon>
        <taxon>Pseudomonadaceae</taxon>
        <taxon>Azotobacter</taxon>
    </lineage>
</organism>
<name>A0AA44C6S4_9GAMM</name>
<dbReference type="AlphaFoldDB" id="A0AA44C6S4"/>
<dbReference type="SMART" id="SM00248">
    <property type="entry name" value="ANK"/>
    <property type="match status" value="3"/>
</dbReference>
<proteinExistence type="predicted"/>
<evidence type="ECO:0000313" key="6">
    <source>
        <dbReference type="Proteomes" id="UP000736384"/>
    </source>
</evidence>
<dbReference type="PROSITE" id="PS50088">
    <property type="entry name" value="ANK_REPEAT"/>
    <property type="match status" value="3"/>
</dbReference>
<dbReference type="SUPFAM" id="SSF48403">
    <property type="entry name" value="Ankyrin repeat"/>
    <property type="match status" value="1"/>
</dbReference>
<dbReference type="RefSeq" id="WP_165892716.1">
    <property type="nucleotide sequence ID" value="NZ_JAAPAP010000007.1"/>
</dbReference>
<dbReference type="InterPro" id="IPR023695">
    <property type="entry name" value="Thiosulf_sulfurTrfase"/>
</dbReference>
<accession>A0AA44C6S4</accession>
<evidence type="ECO:0000259" key="4">
    <source>
        <dbReference type="PROSITE" id="PS50206"/>
    </source>
</evidence>
<dbReference type="SUPFAM" id="SSF52821">
    <property type="entry name" value="Rhodanese/Cell cycle control phosphatase"/>
    <property type="match status" value="1"/>
</dbReference>
<keyword evidence="1" id="KW-0677">Repeat</keyword>
<dbReference type="Pfam" id="PF12796">
    <property type="entry name" value="Ank_2"/>
    <property type="match status" value="1"/>
</dbReference>
<comment type="caution">
    <text evidence="5">The sequence shown here is derived from an EMBL/GenBank/DDBJ whole genome shotgun (WGS) entry which is preliminary data.</text>
</comment>
<dbReference type="GO" id="GO:0004792">
    <property type="term" value="F:thiosulfate-cyanide sulfurtransferase activity"/>
    <property type="evidence" value="ECO:0007669"/>
    <property type="project" value="InterPro"/>
</dbReference>
<evidence type="ECO:0000256" key="2">
    <source>
        <dbReference type="ARBA" id="ARBA00023043"/>
    </source>
</evidence>
<dbReference type="PRINTS" id="PR01415">
    <property type="entry name" value="ANKYRIN"/>
</dbReference>
<dbReference type="PROSITE" id="PS50297">
    <property type="entry name" value="ANK_REP_REGION"/>
    <property type="match status" value="2"/>
</dbReference>
<dbReference type="InterPro" id="IPR036770">
    <property type="entry name" value="Ankyrin_rpt-contain_sf"/>
</dbReference>
<feature type="domain" description="Rhodanese" evidence="4">
    <location>
        <begin position="23"/>
        <end position="110"/>
    </location>
</feature>
<sequence length="267" mass="29101">MATAERIPYQCLSAVEAAALIRAEPELSLFDVRDMHSYKQEHLDGAMHLSEDRVPMWLGRLPKERPVLIYCYHGNASKTFAQMFSDFRFARVYSVDGGYRPLATALTETAAAAAAAAPGGTPSAELAAFLAEWQYPASDLEARGQHGLTPLMRAALQGRREIVRELLALGADVKARNDDGNTALWLGCVSRDSALVQDLIDAGIELDNRNDAGSTALMYTASSDRPELLKILLDAGADPQVRNFDDLRAVELAASRACLKLLRHTAD</sequence>
<dbReference type="InterPro" id="IPR036873">
    <property type="entry name" value="Rhodanese-like_dom_sf"/>
</dbReference>
<dbReference type="Pfam" id="PF00023">
    <property type="entry name" value="Ank"/>
    <property type="match status" value="1"/>
</dbReference>
<dbReference type="GO" id="GO:0005737">
    <property type="term" value="C:cytoplasm"/>
    <property type="evidence" value="ECO:0007669"/>
    <property type="project" value="InterPro"/>
</dbReference>
<evidence type="ECO:0000256" key="1">
    <source>
        <dbReference type="ARBA" id="ARBA00022737"/>
    </source>
</evidence>
<dbReference type="PANTHER" id="PTHR24173:SF74">
    <property type="entry name" value="ANKYRIN REPEAT DOMAIN-CONTAINING PROTEIN 16"/>
    <property type="match status" value="1"/>
</dbReference>
<feature type="repeat" description="ANK" evidence="3">
    <location>
        <begin position="179"/>
        <end position="211"/>
    </location>
</feature>
<dbReference type="Gene3D" id="3.40.250.10">
    <property type="entry name" value="Rhodanese-like domain"/>
    <property type="match status" value="1"/>
</dbReference>
<evidence type="ECO:0000313" key="5">
    <source>
        <dbReference type="EMBL" id="NHN77855.1"/>
    </source>
</evidence>
<dbReference type="EMBL" id="JAAPAP010000007">
    <property type="protein sequence ID" value="NHN77855.1"/>
    <property type="molecule type" value="Genomic_DNA"/>
</dbReference>
<protein>
    <recommendedName>
        <fullName evidence="4">Rhodanese domain-containing protein</fullName>
    </recommendedName>
</protein>
<dbReference type="Pfam" id="PF00581">
    <property type="entry name" value="Rhodanese"/>
    <property type="match status" value="1"/>
</dbReference>
<feature type="repeat" description="ANK" evidence="3">
    <location>
        <begin position="212"/>
        <end position="244"/>
    </location>
</feature>
<dbReference type="Gene3D" id="1.25.40.20">
    <property type="entry name" value="Ankyrin repeat-containing domain"/>
    <property type="match status" value="1"/>
</dbReference>
<dbReference type="CDD" id="cd01444">
    <property type="entry name" value="GlpE_ST"/>
    <property type="match status" value="1"/>
</dbReference>
<dbReference type="Proteomes" id="UP000736384">
    <property type="component" value="Unassembled WGS sequence"/>
</dbReference>
<feature type="repeat" description="ANK" evidence="3">
    <location>
        <begin position="146"/>
        <end position="178"/>
    </location>
</feature>
<dbReference type="PROSITE" id="PS50206">
    <property type="entry name" value="RHODANESE_3"/>
    <property type="match status" value="1"/>
</dbReference>
<dbReference type="InterPro" id="IPR001763">
    <property type="entry name" value="Rhodanese-like_dom"/>
</dbReference>